<proteinExistence type="predicted"/>
<evidence type="ECO:0000313" key="1">
    <source>
        <dbReference type="EMBL" id="NML59414.1"/>
    </source>
</evidence>
<evidence type="ECO:0008006" key="3">
    <source>
        <dbReference type="Google" id="ProtNLM"/>
    </source>
</evidence>
<reference evidence="1 2" key="1">
    <citation type="submission" date="2020-04" db="EMBL/GenBank/DDBJ databases">
        <title>Chryseobacterium sp. RJ-7-14 sp. nov., isolated from Jeju soil.</title>
        <authorList>
            <person name="Dahal R.H."/>
            <person name="Chaudhary D.K."/>
        </authorList>
    </citation>
    <scope>NUCLEOTIDE SEQUENCE [LARGE SCALE GENOMIC DNA]</scope>
    <source>
        <strain evidence="1 2">RJ-7-14</strain>
    </source>
</reference>
<organism evidence="1 2">
    <name type="scientific">Chryseobacterium cheonjiense</name>
    <dbReference type="NCBI Taxonomy" id="2728845"/>
    <lineage>
        <taxon>Bacteria</taxon>
        <taxon>Pseudomonadati</taxon>
        <taxon>Bacteroidota</taxon>
        <taxon>Flavobacteriia</taxon>
        <taxon>Flavobacteriales</taxon>
        <taxon>Weeksellaceae</taxon>
        <taxon>Chryseobacterium group</taxon>
        <taxon>Chryseobacterium</taxon>
    </lineage>
</organism>
<accession>A0A7Y0AA00</accession>
<sequence>MDNIKKLYPAAPTANNLMKFEEVPVSNYTGIPDIKIPIAEIPIYNQGISMNVSLNYHPLNARPDDKASEVGLGWSLFAGGSITRTVRGTPDDQAVLSAPGGQPSIGILYDEFTSRFADKNYTRQYLDAQTTGIGIDPTNVQFRKLFYEGLFMSRFDTEYDLYQYNFMGYTGRFIIKKDSNNQLFVEKLDKNNIRIAISATNPTNNLEATAFIITDEMGNKYSFEILEKSIRSILSNKTGFAGYINTNFSNLGDINSAFHLSKISNASDIDLVKFNYYPAQQVFYTDYSQIDRSKKFPDDDIALQPVRIQFDAEIPAAQELNVTSNNTSVRSLKDIEVLGKGKISFTYLQGREDTNYTHPQQLQRLDKITIIDSSEKIIESYQFSYDYFWFRLLGRDIDDKRLSLSKITKYKADSIKEFDYVLDYYKNTANEALGKDHWDWFNCIKPTDNYLLAKEPSSSCMTINLLKSMKLPSGGLRVFDFGSNTYSYVGSEPVDPYENPDNWDSTEKEVTYTKTEKNIKKYFFTLNSPKTVEIQNINSQIVNYAWNLSFYRKVGNSYVMAGVVGPVSDPDPNYPQYRSMDFAAGEYYAQLSFVEVDVNFTGTVNFTATYKDKKNSNIIPYVLGGGIRINSISYYDKPAQYGTNQIPAKKVNFVYNDFSGSGKSSGALIFSKPVHTYKYDYNNTFVYPVGSGFGKYNYSNVFTIFSSENFIPVQKTQGADVGYQNVKVYETGNGESLYTYRSPIDSPNPEQVSSTFPPFVPVANYDYKRGLLIDEQKKDSNGVLQYKKSTQYNTYDTKKLTGISLRHIGSPYTEYIYAGHFKTYDAYISGCLNTGGLNPFCGTNDPASMIAITPIVEVVGKANQTYGENTEFYPSGGIFKTILNMKYNGKDYVTKQTSTSPDGSITENTYQYAHEKNNQKLINANMIGIPLETAVIKKQNASDQGKIISRTETKYDNAANLFPTSVISYDLQSTASTEVTYDHYDSKGNLQQYTTKDGISTVIIWGYNQTQPIAKITGAKLSDIQQSLISSIVNASDLDASNPLNEPALITALDDFRKNSNMANYQVTTYTYDPLIGVTSITPPSGIREVYIYDAANRLKEIRENSATGKLLKEFKYNYKN</sequence>
<dbReference type="Gene3D" id="2.180.10.10">
    <property type="entry name" value="RHS repeat-associated core"/>
    <property type="match status" value="1"/>
</dbReference>
<gene>
    <name evidence="1" type="ORF">HHL20_19000</name>
</gene>
<dbReference type="RefSeq" id="WP_169232726.1">
    <property type="nucleotide sequence ID" value="NZ_JABBGF010000005.1"/>
</dbReference>
<dbReference type="EMBL" id="JABBGF010000005">
    <property type="protein sequence ID" value="NML59414.1"/>
    <property type="molecule type" value="Genomic_DNA"/>
</dbReference>
<dbReference type="Proteomes" id="UP000552615">
    <property type="component" value="Unassembled WGS sequence"/>
</dbReference>
<protein>
    <recommendedName>
        <fullName evidence="3">YD repeat-containing protein</fullName>
    </recommendedName>
</protein>
<keyword evidence="2" id="KW-1185">Reference proteome</keyword>
<evidence type="ECO:0000313" key="2">
    <source>
        <dbReference type="Proteomes" id="UP000552615"/>
    </source>
</evidence>
<comment type="caution">
    <text evidence="1">The sequence shown here is derived from an EMBL/GenBank/DDBJ whole genome shotgun (WGS) entry which is preliminary data.</text>
</comment>
<name>A0A7Y0AA00_9FLAO</name>
<dbReference type="AlphaFoldDB" id="A0A7Y0AA00"/>